<feature type="domain" description="Bacterial Ig" evidence="2">
    <location>
        <begin position="96"/>
        <end position="176"/>
    </location>
</feature>
<dbReference type="NCBIfam" id="NF033510">
    <property type="entry name" value="Ca_tandemer"/>
    <property type="match status" value="2"/>
</dbReference>
<dbReference type="Pfam" id="PF17936">
    <property type="entry name" value="Big_6"/>
    <property type="match status" value="3"/>
</dbReference>
<feature type="domain" description="Bacterial Ig" evidence="2">
    <location>
        <begin position="179"/>
        <end position="258"/>
    </location>
</feature>
<gene>
    <name evidence="3" type="ORF">ACFOEJ_07540</name>
</gene>
<organism evidence="3 4">
    <name type="scientific">Planomicrobium okeanokoites</name>
    <name type="common">Planococcus okeanokoites</name>
    <name type="synonym">Flavobacterium okeanokoites</name>
    <dbReference type="NCBI Taxonomy" id="244"/>
    <lineage>
        <taxon>Bacteria</taxon>
        <taxon>Bacillati</taxon>
        <taxon>Bacillota</taxon>
        <taxon>Bacilli</taxon>
        <taxon>Bacillales</taxon>
        <taxon>Caryophanaceae</taxon>
        <taxon>Planomicrobium</taxon>
    </lineage>
</organism>
<reference evidence="4" key="1">
    <citation type="journal article" date="2019" name="Int. J. Syst. Evol. Microbiol.">
        <title>The Global Catalogue of Microorganisms (GCM) 10K type strain sequencing project: providing services to taxonomists for standard genome sequencing and annotation.</title>
        <authorList>
            <consortium name="The Broad Institute Genomics Platform"/>
            <consortium name="The Broad Institute Genome Sequencing Center for Infectious Disease"/>
            <person name="Wu L."/>
            <person name="Ma J."/>
        </authorList>
    </citation>
    <scope>NUCLEOTIDE SEQUENCE [LARGE SCALE GENOMIC DNA]</scope>
    <source>
        <strain evidence="4">CCM 320</strain>
    </source>
</reference>
<evidence type="ECO:0000259" key="2">
    <source>
        <dbReference type="Pfam" id="PF17936"/>
    </source>
</evidence>
<accession>A0ABV7KND9</accession>
<evidence type="ECO:0000313" key="3">
    <source>
        <dbReference type="EMBL" id="MFC3210916.1"/>
    </source>
</evidence>
<comment type="caution">
    <text evidence="3">The sequence shown here is derived from an EMBL/GenBank/DDBJ whole genome shotgun (WGS) entry which is preliminary data.</text>
</comment>
<dbReference type="RefSeq" id="WP_117314143.1">
    <property type="nucleotide sequence ID" value="NZ_JBHRUJ010000014.1"/>
</dbReference>
<dbReference type="Gene3D" id="3.30.1380.10">
    <property type="match status" value="1"/>
</dbReference>
<dbReference type="InterPro" id="IPR003709">
    <property type="entry name" value="VanY-like_core_dom"/>
</dbReference>
<dbReference type="CDD" id="cd14852">
    <property type="entry name" value="LD-carboxypeptidase"/>
    <property type="match status" value="1"/>
</dbReference>
<keyword evidence="4" id="KW-1185">Reference proteome</keyword>
<feature type="domain" description="D-alanyl-D-alanine carboxypeptidase-like core" evidence="1">
    <location>
        <begin position="372"/>
        <end position="499"/>
    </location>
</feature>
<dbReference type="PANTHER" id="PTHR34385:SF1">
    <property type="entry name" value="PEPTIDOGLYCAN L-ALANYL-D-GLUTAMATE ENDOPEPTIDASE CWLK"/>
    <property type="match status" value="1"/>
</dbReference>
<dbReference type="EMBL" id="JBHRUJ010000014">
    <property type="protein sequence ID" value="MFC3210916.1"/>
    <property type="molecule type" value="Genomic_DNA"/>
</dbReference>
<proteinExistence type="predicted"/>
<dbReference type="InterPro" id="IPR041498">
    <property type="entry name" value="Big_6"/>
</dbReference>
<evidence type="ECO:0000259" key="1">
    <source>
        <dbReference type="Pfam" id="PF02557"/>
    </source>
</evidence>
<dbReference type="InterPro" id="IPR052179">
    <property type="entry name" value="DD-CPase-like"/>
</dbReference>
<name>A0ABV7KND9_PLAOK</name>
<protein>
    <submittedName>
        <fullName evidence="3">Ig-like domain-containing protein</fullName>
    </submittedName>
</protein>
<dbReference type="InterPro" id="IPR058193">
    <property type="entry name" value="VanY/YodJ_core_dom"/>
</dbReference>
<dbReference type="InterPro" id="IPR013783">
    <property type="entry name" value="Ig-like_fold"/>
</dbReference>
<sequence>MGKRILMGSVLMVLILVDAVLVMTREADNTPPEVQGVEKDLYNEPVTPIFGEGTGELNGEEFASGTAISEDGAYTLEVTDDNGNAAVKEFTIDQTAPEKPAVGEVDDKTETIEGSAEPNSKVKVWSDEELLAVGMSDDDGRFSLPLAALAEGSAVFIAAIDSAGNQSAMTEVEVRDVTAPDAPQVAEVTDSDDRIEGQAEAGSTVFIYAGDDKLAEMEAEDGKFSAPVERLEGGKEILVYAVDGAANKSEAVTVTVKDGTAPAAPEVNAVAAGATAVSGKAEAGAVVRVFAGDEKIGEATSGADGLFEVKITQQASGTELVVTATDAAGNKSGARTVKVGSSQGAAIEPTYIDGILVANKKYGLPPSYAPGVDPTAQSALNRMLADAAKAGHELSIISSYRSYSYQKDLYNRYVATHGEEQAKRFAALPGHSEHQTGLAFDLGGTESEGDWLSGSFGDTPAGKWLASNAHEYGFIVRYLKGKEAITGYIYEPWHFRYLGVENATAVYNSGLTLEEYLGISGR</sequence>
<dbReference type="PANTHER" id="PTHR34385">
    <property type="entry name" value="D-ALANYL-D-ALANINE CARBOXYPEPTIDASE"/>
    <property type="match status" value="1"/>
</dbReference>
<dbReference type="Proteomes" id="UP001595625">
    <property type="component" value="Unassembled WGS sequence"/>
</dbReference>
<dbReference type="SUPFAM" id="SSF55166">
    <property type="entry name" value="Hedgehog/DD-peptidase"/>
    <property type="match status" value="1"/>
</dbReference>
<dbReference type="InterPro" id="IPR009045">
    <property type="entry name" value="Zn_M74/Hedgehog-like"/>
</dbReference>
<dbReference type="Gene3D" id="2.60.40.10">
    <property type="entry name" value="Immunoglobulins"/>
    <property type="match status" value="3"/>
</dbReference>
<dbReference type="Pfam" id="PF02557">
    <property type="entry name" value="VanY"/>
    <property type="match status" value="1"/>
</dbReference>
<feature type="domain" description="Bacterial Ig" evidence="2">
    <location>
        <begin position="261"/>
        <end position="339"/>
    </location>
</feature>
<evidence type="ECO:0000313" key="4">
    <source>
        <dbReference type="Proteomes" id="UP001595625"/>
    </source>
</evidence>